<comment type="caution">
    <text evidence="2">The sequence shown here is derived from an EMBL/GenBank/DDBJ whole genome shotgun (WGS) entry which is preliminary data.</text>
</comment>
<protein>
    <submittedName>
        <fullName evidence="2">Uncharacterized protein</fullName>
    </submittedName>
</protein>
<proteinExistence type="predicted"/>
<evidence type="ECO:0000313" key="3">
    <source>
        <dbReference type="Proteomes" id="UP001604277"/>
    </source>
</evidence>
<feature type="compositionally biased region" description="Polar residues" evidence="1">
    <location>
        <begin position="103"/>
        <end position="120"/>
    </location>
</feature>
<dbReference type="EMBL" id="JBFOLJ010000010">
    <property type="protein sequence ID" value="KAL2501413.1"/>
    <property type="molecule type" value="Genomic_DNA"/>
</dbReference>
<sequence length="126" mass="14023">MPLYIFHTLFKLNECAKRDGEPKEGVKDWYYLTPREAHSPIITGHPSSIKHWTEPVVVGCRRLAVPTFEPSSNALPKIGLADLSAKKFFSVMRGKETNKSQKRTLASISPKASDQSSDALPNSDPK</sequence>
<dbReference type="AlphaFoldDB" id="A0ABD1SNS4"/>
<keyword evidence="3" id="KW-1185">Reference proteome</keyword>
<reference evidence="3" key="1">
    <citation type="submission" date="2024-07" db="EMBL/GenBank/DDBJ databases">
        <title>Two chromosome-level genome assemblies of Korean endemic species Abeliophyllum distichum and Forsythia ovata (Oleaceae).</title>
        <authorList>
            <person name="Jang H."/>
        </authorList>
    </citation>
    <scope>NUCLEOTIDE SEQUENCE [LARGE SCALE GENOMIC DNA]</scope>
</reference>
<dbReference type="Proteomes" id="UP001604277">
    <property type="component" value="Unassembled WGS sequence"/>
</dbReference>
<feature type="region of interest" description="Disordered" evidence="1">
    <location>
        <begin position="94"/>
        <end position="126"/>
    </location>
</feature>
<gene>
    <name evidence="2" type="ORF">Fot_35261</name>
</gene>
<accession>A0ABD1SNS4</accession>
<evidence type="ECO:0000256" key="1">
    <source>
        <dbReference type="SAM" id="MobiDB-lite"/>
    </source>
</evidence>
<evidence type="ECO:0000313" key="2">
    <source>
        <dbReference type="EMBL" id="KAL2501413.1"/>
    </source>
</evidence>
<organism evidence="2 3">
    <name type="scientific">Forsythia ovata</name>
    <dbReference type="NCBI Taxonomy" id="205694"/>
    <lineage>
        <taxon>Eukaryota</taxon>
        <taxon>Viridiplantae</taxon>
        <taxon>Streptophyta</taxon>
        <taxon>Embryophyta</taxon>
        <taxon>Tracheophyta</taxon>
        <taxon>Spermatophyta</taxon>
        <taxon>Magnoliopsida</taxon>
        <taxon>eudicotyledons</taxon>
        <taxon>Gunneridae</taxon>
        <taxon>Pentapetalae</taxon>
        <taxon>asterids</taxon>
        <taxon>lamiids</taxon>
        <taxon>Lamiales</taxon>
        <taxon>Oleaceae</taxon>
        <taxon>Forsythieae</taxon>
        <taxon>Forsythia</taxon>
    </lineage>
</organism>
<name>A0ABD1SNS4_9LAMI</name>